<feature type="domain" description="Gp5/Type VI secretion system Vgr protein OB-fold" evidence="2">
    <location>
        <begin position="21"/>
        <end position="96"/>
    </location>
</feature>
<dbReference type="Proteomes" id="UP000217257">
    <property type="component" value="Chromosome"/>
</dbReference>
<protein>
    <submittedName>
        <fullName evidence="3">Phage tail protein</fullName>
    </submittedName>
</protein>
<proteinExistence type="predicted"/>
<dbReference type="KEGG" id="cfus:CYFUS_004471"/>
<dbReference type="AlphaFoldDB" id="A0A250J6C9"/>
<dbReference type="SUPFAM" id="SSF69349">
    <property type="entry name" value="Phage fibre proteins"/>
    <property type="match status" value="1"/>
</dbReference>
<name>A0A250J6C9_9BACT</name>
<feature type="compositionally biased region" description="Pro residues" evidence="1">
    <location>
        <begin position="250"/>
        <end position="259"/>
    </location>
</feature>
<feature type="region of interest" description="Disordered" evidence="1">
    <location>
        <begin position="245"/>
        <end position="273"/>
    </location>
</feature>
<dbReference type="Pfam" id="PF04717">
    <property type="entry name" value="Phage_base_V"/>
    <property type="match status" value="1"/>
</dbReference>
<gene>
    <name evidence="3" type="ORF">CYFUS_004471</name>
</gene>
<dbReference type="Gene3D" id="2.40.50.230">
    <property type="entry name" value="Gp5 N-terminal domain"/>
    <property type="match status" value="1"/>
</dbReference>
<dbReference type="InterPro" id="IPR037026">
    <property type="entry name" value="Vgr_OB-fold_dom_sf"/>
</dbReference>
<reference evidence="3 4" key="1">
    <citation type="submission" date="2017-06" db="EMBL/GenBank/DDBJ databases">
        <title>Sequencing and comparative analysis of myxobacterial genomes.</title>
        <authorList>
            <person name="Rupp O."/>
            <person name="Goesmann A."/>
            <person name="Sogaard-Andersen L."/>
        </authorList>
    </citation>
    <scope>NUCLEOTIDE SEQUENCE [LARGE SCALE GENOMIC DNA]</scope>
    <source>
        <strain evidence="3 4">DSM 52655</strain>
    </source>
</reference>
<dbReference type="EMBL" id="CP022098">
    <property type="protein sequence ID" value="ATB39032.1"/>
    <property type="molecule type" value="Genomic_DNA"/>
</dbReference>
<organism evidence="3 4">
    <name type="scientific">Cystobacter fuscus</name>
    <dbReference type="NCBI Taxonomy" id="43"/>
    <lineage>
        <taxon>Bacteria</taxon>
        <taxon>Pseudomonadati</taxon>
        <taxon>Myxococcota</taxon>
        <taxon>Myxococcia</taxon>
        <taxon>Myxococcales</taxon>
        <taxon>Cystobacterineae</taxon>
        <taxon>Archangiaceae</taxon>
        <taxon>Cystobacter</taxon>
    </lineage>
</organism>
<evidence type="ECO:0000259" key="2">
    <source>
        <dbReference type="Pfam" id="PF04717"/>
    </source>
</evidence>
<evidence type="ECO:0000256" key="1">
    <source>
        <dbReference type="SAM" id="MobiDB-lite"/>
    </source>
</evidence>
<sequence>MTDELLVQLTRQVREKYYGKYRGFVVDNEDPEKLGRLRVMVPSVLGEEPSPWALPCMPFGGLAGQGWFLLPEVDAQVWVEFEEGDVRRPIWTGTFWQKSADVPEPAAKTPPTTRLLQTPGGHVLQFDDEPDQERLLLHHPSGAEVSLEPKGSIALTDAEGATVVLDAEAKTLRIEDSHGNSVQLGSSGVLVEDANGNRIELGSSGATVSAQKVVVEASQVMLGGSGGEPVIKGQSFLSLFATHMHTSGPPGGPTSPPIPQGEMSTLSMKVTTS</sequence>
<dbReference type="SUPFAM" id="SSF69255">
    <property type="entry name" value="gp5 N-terminal domain-like"/>
    <property type="match status" value="1"/>
</dbReference>
<evidence type="ECO:0000313" key="3">
    <source>
        <dbReference type="EMBL" id="ATB39032.1"/>
    </source>
</evidence>
<dbReference type="RefSeq" id="WP_095987123.1">
    <property type="nucleotide sequence ID" value="NZ_CP022098.1"/>
</dbReference>
<accession>A0A250J6C9</accession>
<dbReference type="InterPro" id="IPR006531">
    <property type="entry name" value="Gp5/Vgr_OB"/>
</dbReference>
<feature type="compositionally biased region" description="Polar residues" evidence="1">
    <location>
        <begin position="262"/>
        <end position="273"/>
    </location>
</feature>
<evidence type="ECO:0000313" key="4">
    <source>
        <dbReference type="Proteomes" id="UP000217257"/>
    </source>
</evidence>